<feature type="transmembrane region" description="Helical" evidence="10">
    <location>
        <begin position="182"/>
        <end position="204"/>
    </location>
</feature>
<evidence type="ECO:0000313" key="12">
    <source>
        <dbReference type="EMBL" id="MBP2000905.1"/>
    </source>
</evidence>
<feature type="domain" description="Cation/H+ exchanger transmembrane" evidence="11">
    <location>
        <begin position="10"/>
        <end position="409"/>
    </location>
</feature>
<feature type="transmembrane region" description="Helical" evidence="10">
    <location>
        <begin position="388"/>
        <end position="411"/>
    </location>
</feature>
<comment type="similarity">
    <text evidence="10">Belongs to the monovalent cation:proton antiporter 1 (CPA1) transporter (TC 2.A.36) family.</text>
</comment>
<evidence type="ECO:0000256" key="1">
    <source>
        <dbReference type="ARBA" id="ARBA00004651"/>
    </source>
</evidence>
<dbReference type="EMBL" id="JAGGLD010000003">
    <property type="protein sequence ID" value="MBP2000905.1"/>
    <property type="molecule type" value="Genomic_DNA"/>
</dbReference>
<evidence type="ECO:0000256" key="7">
    <source>
        <dbReference type="ARBA" id="ARBA00023065"/>
    </source>
</evidence>
<feature type="transmembrane region" description="Helical" evidence="10">
    <location>
        <begin position="266"/>
        <end position="291"/>
    </location>
</feature>
<proteinExistence type="inferred from homology"/>
<evidence type="ECO:0000256" key="3">
    <source>
        <dbReference type="ARBA" id="ARBA00022475"/>
    </source>
</evidence>
<evidence type="ECO:0000256" key="10">
    <source>
        <dbReference type="RuleBase" id="RU366002"/>
    </source>
</evidence>
<sequence length="676" mass="75220">MEIFLIVLVLLAVIGLSNIVNRFLPFVPVPVIQIGLGVIVAIVPSGIHLPLSPEVFFVLFIAPLLFNDGKNTPRDELWTLRAPILLLALGLVFITVLVAGYFIHWLIPSIPLPAAFALAAILSPTDAVAVSSLAGRVRLPKEIMRLLEGEALMNDASGLVAFKFAIAAAVTGYFSLAEASLSFIFIAVGGLVMGALLSFFIIGFRVFIRRLGMEDITMHMLIQILTPFVLYLAAEELGLSGILAVVAGGIVHAIERDRAEASTVKLQVVSGSTWSVILFLLNGLVFVILGLQLPAVGGVIWNDNAFVNGQVIGYILLIFVLLIFLRFTWVFLFWGKGKNTADFSDFNLRLRSSLLITFSGVRGAVTLAGAFSIPFVLQDGSPFPQRDLIIFVAAGVILISLVAASIFLPLLSRNPEHKNDTLDEDHLEREIRIKLMKAAMQAIRQQIDDTNEVAAREVINEYGREITRLEFEASSQRMEDIRCSEKQIRLISLEAERQEIKTMIKQKEIQAHIADPLLELIDQREYILTQKLKLKIIFEVIRLRRMFVKAFAKQNENADHVQYLTALRAAKQRTLEAAIAAIREHITDNNRTLSLSVISHHREMIASLHGDYQEVKAGEDFGKDKKALQLLAIQAERDEVQRLFEQGEVSRSLANKLRQFINYMETVSLEEEDAAH</sequence>
<dbReference type="Pfam" id="PF00999">
    <property type="entry name" value="Na_H_Exchanger"/>
    <property type="match status" value="1"/>
</dbReference>
<keyword evidence="9 10" id="KW-0739">Sodium transport</keyword>
<feature type="transmembrane region" description="Helical" evidence="10">
    <location>
        <begin position="354"/>
        <end position="376"/>
    </location>
</feature>
<feature type="transmembrane region" description="Helical" evidence="10">
    <location>
        <begin position="239"/>
        <end position="254"/>
    </location>
</feature>
<feature type="transmembrane region" description="Helical" evidence="10">
    <location>
        <begin position="216"/>
        <end position="233"/>
    </location>
</feature>
<evidence type="ECO:0000256" key="9">
    <source>
        <dbReference type="ARBA" id="ARBA00023201"/>
    </source>
</evidence>
<keyword evidence="5 10" id="KW-1133">Transmembrane helix</keyword>
<comment type="subcellular location">
    <subcellularLocation>
        <location evidence="1 10">Cell membrane</location>
        <topology evidence="1 10">Multi-pass membrane protein</topology>
    </subcellularLocation>
</comment>
<accession>A0ABS4JII6</accession>
<feature type="transmembrane region" description="Helical" evidence="10">
    <location>
        <begin position="113"/>
        <end position="135"/>
    </location>
</feature>
<keyword evidence="7 10" id="KW-0406">Ion transport</keyword>
<evidence type="ECO:0000313" key="13">
    <source>
        <dbReference type="Proteomes" id="UP001519288"/>
    </source>
</evidence>
<keyword evidence="8 10" id="KW-0472">Membrane</keyword>
<evidence type="ECO:0000256" key="8">
    <source>
        <dbReference type="ARBA" id="ARBA00023136"/>
    </source>
</evidence>
<gene>
    <name evidence="12" type="ORF">J2Z69_001948</name>
</gene>
<evidence type="ECO:0000256" key="2">
    <source>
        <dbReference type="ARBA" id="ARBA00022448"/>
    </source>
</evidence>
<feature type="transmembrane region" description="Helical" evidence="10">
    <location>
        <begin position="32"/>
        <end position="65"/>
    </location>
</feature>
<keyword evidence="6 10" id="KW-0915">Sodium</keyword>
<feature type="transmembrane region" description="Helical" evidence="10">
    <location>
        <begin position="156"/>
        <end position="176"/>
    </location>
</feature>
<evidence type="ECO:0000256" key="4">
    <source>
        <dbReference type="ARBA" id="ARBA00022692"/>
    </source>
</evidence>
<dbReference type="InterPro" id="IPR004705">
    <property type="entry name" value="Cation/H_exchanger_CPA1_bac"/>
</dbReference>
<feature type="transmembrane region" description="Helical" evidence="10">
    <location>
        <begin position="311"/>
        <end position="334"/>
    </location>
</feature>
<dbReference type="PANTHER" id="PTHR10110">
    <property type="entry name" value="SODIUM/HYDROGEN EXCHANGER"/>
    <property type="match status" value="1"/>
</dbReference>
<comment type="caution">
    <text evidence="12">The sequence shown here is derived from an EMBL/GenBank/DDBJ whole genome shotgun (WGS) entry which is preliminary data.</text>
</comment>
<keyword evidence="3 10" id="KW-1003">Cell membrane</keyword>
<keyword evidence="2 10" id="KW-0813">Transport</keyword>
<dbReference type="CDD" id="cd22249">
    <property type="entry name" value="UDM1_RNF168_RNF169-like"/>
    <property type="match status" value="1"/>
</dbReference>
<evidence type="ECO:0000256" key="6">
    <source>
        <dbReference type="ARBA" id="ARBA00023053"/>
    </source>
</evidence>
<keyword evidence="13" id="KW-1185">Reference proteome</keyword>
<evidence type="ECO:0000259" key="11">
    <source>
        <dbReference type="Pfam" id="PF00999"/>
    </source>
</evidence>
<dbReference type="Proteomes" id="UP001519288">
    <property type="component" value="Unassembled WGS sequence"/>
</dbReference>
<comment type="function">
    <text evidence="10">Na(+)/H(+) antiporter that extrudes sodium in exchange for external protons.</text>
</comment>
<keyword evidence="10" id="KW-0050">Antiport</keyword>
<reference evidence="12 13" key="1">
    <citation type="submission" date="2021-03" db="EMBL/GenBank/DDBJ databases">
        <title>Genomic Encyclopedia of Type Strains, Phase IV (KMG-IV): sequencing the most valuable type-strain genomes for metagenomic binning, comparative biology and taxonomic classification.</title>
        <authorList>
            <person name="Goeker M."/>
        </authorList>
    </citation>
    <scope>NUCLEOTIDE SEQUENCE [LARGE SCALE GENOMIC DNA]</scope>
    <source>
        <strain evidence="12 13">DSM 26806</strain>
    </source>
</reference>
<dbReference type="RefSeq" id="WP_209861487.1">
    <property type="nucleotide sequence ID" value="NZ_JAGGLD010000003.1"/>
</dbReference>
<feature type="transmembrane region" description="Helical" evidence="10">
    <location>
        <begin position="85"/>
        <end position="107"/>
    </location>
</feature>
<name>A0ABS4JII6_9BACL</name>
<dbReference type="NCBIfam" id="TIGR00831">
    <property type="entry name" value="a_cpa1"/>
    <property type="match status" value="1"/>
</dbReference>
<dbReference type="PANTHER" id="PTHR10110:SF86">
    <property type="entry name" value="SODIUM_HYDROGEN EXCHANGER 7"/>
    <property type="match status" value="1"/>
</dbReference>
<dbReference type="Gene3D" id="6.10.140.1330">
    <property type="match status" value="1"/>
</dbReference>
<dbReference type="InterPro" id="IPR006153">
    <property type="entry name" value="Cation/H_exchanger_TM"/>
</dbReference>
<organism evidence="12 13">
    <name type="scientific">Paenibacillus shirakamiensis</name>
    <dbReference type="NCBI Taxonomy" id="1265935"/>
    <lineage>
        <taxon>Bacteria</taxon>
        <taxon>Bacillati</taxon>
        <taxon>Bacillota</taxon>
        <taxon>Bacilli</taxon>
        <taxon>Bacillales</taxon>
        <taxon>Paenibacillaceae</taxon>
        <taxon>Paenibacillus</taxon>
    </lineage>
</organism>
<evidence type="ECO:0000256" key="5">
    <source>
        <dbReference type="ARBA" id="ARBA00022989"/>
    </source>
</evidence>
<keyword evidence="4 10" id="KW-0812">Transmembrane</keyword>
<protein>
    <submittedName>
        <fullName evidence="12">CPA1 family monovalent cation:H+ antiporter</fullName>
    </submittedName>
</protein>
<dbReference type="InterPro" id="IPR018422">
    <property type="entry name" value="Cation/H_exchanger_CPA1"/>
</dbReference>